<dbReference type="InterPro" id="IPR006549">
    <property type="entry name" value="HAD-SF_hydro_IIIA"/>
</dbReference>
<dbReference type="InterPro" id="IPR036412">
    <property type="entry name" value="HAD-like_sf"/>
</dbReference>
<comment type="caution">
    <text evidence="12">The sequence shown here is derived from an EMBL/GenBank/DDBJ whole genome shotgun (WGS) entry which is preliminary data.</text>
</comment>
<comment type="similarity">
    <text evidence="3">Belongs to the KdsC family.</text>
</comment>
<evidence type="ECO:0000256" key="10">
    <source>
        <dbReference type="ARBA" id="ARBA00022985"/>
    </source>
</evidence>
<keyword evidence="9" id="KW-0460">Magnesium</keyword>
<evidence type="ECO:0000313" key="12">
    <source>
        <dbReference type="EMBL" id="MFC5270502.1"/>
    </source>
</evidence>
<accession>A0ABW0E9E6</accession>
<evidence type="ECO:0000256" key="3">
    <source>
        <dbReference type="ARBA" id="ARBA00005893"/>
    </source>
</evidence>
<evidence type="ECO:0000256" key="2">
    <source>
        <dbReference type="ARBA" id="ARBA00001946"/>
    </source>
</evidence>
<evidence type="ECO:0000313" key="13">
    <source>
        <dbReference type="Proteomes" id="UP001596161"/>
    </source>
</evidence>
<keyword evidence="7" id="KW-0479">Metal-binding</keyword>
<dbReference type="InterPro" id="IPR050793">
    <property type="entry name" value="CMP-NeuNAc_synthase"/>
</dbReference>
<keyword evidence="13" id="KW-1185">Reference proteome</keyword>
<comment type="catalytic activity">
    <reaction evidence="1">
        <text>3-deoxy-alpha-D-manno-2-octulosonate-8-phosphate + H2O = 3-deoxy-alpha-D-manno-oct-2-ulosonate + phosphate</text>
        <dbReference type="Rhea" id="RHEA:11500"/>
        <dbReference type="ChEBI" id="CHEBI:15377"/>
        <dbReference type="ChEBI" id="CHEBI:43474"/>
        <dbReference type="ChEBI" id="CHEBI:85985"/>
        <dbReference type="ChEBI" id="CHEBI:85986"/>
        <dbReference type="EC" id="3.1.3.45"/>
    </reaction>
</comment>
<dbReference type="PANTHER" id="PTHR21485:SF6">
    <property type="entry name" value="N-ACYLNEURAMINATE CYTIDYLYLTRANSFERASE-RELATED"/>
    <property type="match status" value="1"/>
</dbReference>
<dbReference type="Gene3D" id="3.40.50.1000">
    <property type="entry name" value="HAD superfamily/HAD-like"/>
    <property type="match status" value="1"/>
</dbReference>
<dbReference type="NCBIfam" id="TIGR01670">
    <property type="entry name" value="KdsC-phosphatas"/>
    <property type="match status" value="1"/>
</dbReference>
<dbReference type="EC" id="3.1.3.45" evidence="5"/>
<evidence type="ECO:0000256" key="5">
    <source>
        <dbReference type="ARBA" id="ARBA00013066"/>
    </source>
</evidence>
<dbReference type="SFLD" id="SFLDS00003">
    <property type="entry name" value="Haloacid_Dehalogenase"/>
    <property type="match status" value="1"/>
</dbReference>
<reference evidence="13" key="1">
    <citation type="journal article" date="2019" name="Int. J. Syst. Evol. Microbiol.">
        <title>The Global Catalogue of Microorganisms (GCM) 10K type strain sequencing project: providing services to taxonomists for standard genome sequencing and annotation.</title>
        <authorList>
            <consortium name="The Broad Institute Genomics Platform"/>
            <consortium name="The Broad Institute Genome Sequencing Center for Infectious Disease"/>
            <person name="Wu L."/>
            <person name="Ma J."/>
        </authorList>
    </citation>
    <scope>NUCLEOTIDE SEQUENCE [LARGE SCALE GENOMIC DNA]</scope>
    <source>
        <strain evidence="13">KACC 12602</strain>
    </source>
</reference>
<dbReference type="SUPFAM" id="SSF56784">
    <property type="entry name" value="HAD-like"/>
    <property type="match status" value="1"/>
</dbReference>
<evidence type="ECO:0000256" key="9">
    <source>
        <dbReference type="ARBA" id="ARBA00022842"/>
    </source>
</evidence>
<sequence>MSSRKAFPDFSAITTFVFDVDGVLTDGTMLAFADGEQVRAFNIKDGYAIKHALKRGYKVAIISGRNEVGVRRRLESLDVEDIFLGVDNKIDVFENYLYMQEVDPENVIYMGDDMPDLEVMQHCGIAVCPADAATDILAVSDYVTNAGGGNGAVREIIELVLKQHQEW</sequence>
<dbReference type="InterPro" id="IPR023214">
    <property type="entry name" value="HAD_sf"/>
</dbReference>
<keyword evidence="10" id="KW-0448">Lipopolysaccharide biosynthesis</keyword>
<evidence type="ECO:0000256" key="6">
    <source>
        <dbReference type="ARBA" id="ARBA00020092"/>
    </source>
</evidence>
<dbReference type="Proteomes" id="UP001596161">
    <property type="component" value="Unassembled WGS sequence"/>
</dbReference>
<dbReference type="RefSeq" id="WP_378016872.1">
    <property type="nucleotide sequence ID" value="NZ_JBHSKT010000004.1"/>
</dbReference>
<evidence type="ECO:0000256" key="7">
    <source>
        <dbReference type="ARBA" id="ARBA00022723"/>
    </source>
</evidence>
<protein>
    <recommendedName>
        <fullName evidence="6">3-deoxy-D-manno-octulosonate 8-phosphate phosphatase KdsC</fullName>
        <ecNumber evidence="5">3.1.3.45</ecNumber>
    </recommendedName>
    <alternativeName>
        <fullName evidence="11">KDO 8-P phosphatase</fullName>
    </alternativeName>
</protein>
<dbReference type="InterPro" id="IPR010023">
    <property type="entry name" value="KdsC_fam"/>
</dbReference>
<gene>
    <name evidence="12" type="ORF">ACFPIB_07775</name>
</gene>
<comment type="cofactor">
    <cofactor evidence="2">
        <name>Mg(2+)</name>
        <dbReference type="ChEBI" id="CHEBI:18420"/>
    </cofactor>
</comment>
<dbReference type="EMBL" id="JBHSKT010000004">
    <property type="protein sequence ID" value="MFC5270502.1"/>
    <property type="molecule type" value="Genomic_DNA"/>
</dbReference>
<comment type="subunit">
    <text evidence="4">Homotetramer.</text>
</comment>
<dbReference type="Pfam" id="PF08282">
    <property type="entry name" value="Hydrolase_3"/>
    <property type="match status" value="1"/>
</dbReference>
<organism evidence="12 13">
    <name type="scientific">Adhaeribacter terreus</name>
    <dbReference type="NCBI Taxonomy" id="529703"/>
    <lineage>
        <taxon>Bacteria</taxon>
        <taxon>Pseudomonadati</taxon>
        <taxon>Bacteroidota</taxon>
        <taxon>Cytophagia</taxon>
        <taxon>Cytophagales</taxon>
        <taxon>Hymenobacteraceae</taxon>
        <taxon>Adhaeribacter</taxon>
    </lineage>
</organism>
<evidence type="ECO:0000256" key="11">
    <source>
        <dbReference type="ARBA" id="ARBA00031051"/>
    </source>
</evidence>
<keyword evidence="8" id="KW-0378">Hydrolase</keyword>
<dbReference type="SFLD" id="SFLDG01136">
    <property type="entry name" value="C1.6:_Phosphoserine_Phosphatas"/>
    <property type="match status" value="1"/>
</dbReference>
<dbReference type="PIRSF" id="PIRSF006118">
    <property type="entry name" value="KDO8-P_Ptase"/>
    <property type="match status" value="1"/>
</dbReference>
<dbReference type="NCBIfam" id="TIGR01662">
    <property type="entry name" value="HAD-SF-IIIA"/>
    <property type="match status" value="1"/>
</dbReference>
<proteinExistence type="inferred from homology"/>
<name>A0ABW0E9E6_9BACT</name>
<dbReference type="SFLD" id="SFLDG01138">
    <property type="entry name" value="C1.6.2:_Deoxy-d-mannose-octulo"/>
    <property type="match status" value="1"/>
</dbReference>
<evidence type="ECO:0000256" key="8">
    <source>
        <dbReference type="ARBA" id="ARBA00022801"/>
    </source>
</evidence>
<evidence type="ECO:0000256" key="4">
    <source>
        <dbReference type="ARBA" id="ARBA00011881"/>
    </source>
</evidence>
<evidence type="ECO:0000256" key="1">
    <source>
        <dbReference type="ARBA" id="ARBA00000898"/>
    </source>
</evidence>
<dbReference type="PANTHER" id="PTHR21485">
    <property type="entry name" value="HAD SUPERFAMILY MEMBERS CMAS AND KDSC"/>
    <property type="match status" value="1"/>
</dbReference>